<dbReference type="SUPFAM" id="SSF47413">
    <property type="entry name" value="lambda repressor-like DNA-binding domains"/>
    <property type="match status" value="1"/>
</dbReference>
<dbReference type="Proteomes" id="UP000250369">
    <property type="component" value="Unassembled WGS sequence"/>
</dbReference>
<gene>
    <name evidence="2" type="ORF">DQG23_24040</name>
</gene>
<dbReference type="Pfam" id="PF13443">
    <property type="entry name" value="HTH_26"/>
    <property type="match status" value="1"/>
</dbReference>
<accession>A0A329MG04</accession>
<dbReference type="InterPro" id="IPR001387">
    <property type="entry name" value="Cro/C1-type_HTH"/>
</dbReference>
<dbReference type="InterPro" id="IPR010982">
    <property type="entry name" value="Lambda_DNA-bd_dom_sf"/>
</dbReference>
<evidence type="ECO:0000313" key="3">
    <source>
        <dbReference type="Proteomes" id="UP000250369"/>
    </source>
</evidence>
<dbReference type="PANTHER" id="PTHR37301:SF1">
    <property type="entry name" value="DNA-BINDING PROTEIN"/>
    <property type="match status" value="1"/>
</dbReference>
<feature type="domain" description="HTH cro/C1-type" evidence="1">
    <location>
        <begin position="8"/>
        <end position="61"/>
    </location>
</feature>
<dbReference type="GO" id="GO:0003677">
    <property type="term" value="F:DNA binding"/>
    <property type="evidence" value="ECO:0007669"/>
    <property type="project" value="InterPro"/>
</dbReference>
<dbReference type="EMBL" id="QMFB01000015">
    <property type="protein sequence ID" value="RAV18804.1"/>
    <property type="molecule type" value="Genomic_DNA"/>
</dbReference>
<dbReference type="RefSeq" id="WP_113033422.1">
    <property type="nucleotide sequence ID" value="NZ_QMFB01000015.1"/>
</dbReference>
<protein>
    <submittedName>
        <fullName evidence="2">XRE family transcriptional regulator</fullName>
    </submittedName>
</protein>
<comment type="caution">
    <text evidence="2">The sequence shown here is derived from an EMBL/GenBank/DDBJ whole genome shotgun (WGS) entry which is preliminary data.</text>
</comment>
<evidence type="ECO:0000259" key="1">
    <source>
        <dbReference type="PROSITE" id="PS50943"/>
    </source>
</evidence>
<name>A0A329MG04_9BACL</name>
<dbReference type="Gene3D" id="1.10.260.40">
    <property type="entry name" value="lambda repressor-like DNA-binding domains"/>
    <property type="match status" value="1"/>
</dbReference>
<dbReference type="PROSITE" id="PS50943">
    <property type="entry name" value="HTH_CROC1"/>
    <property type="match status" value="1"/>
</dbReference>
<sequence>MAFTYKPLWHLLVENDMTKTQLREKLGLSTATLAKLGKDEYVSLEVIDKICTLFNCQPNDVIEHKKEEVSDE</sequence>
<dbReference type="AlphaFoldDB" id="A0A329MG04"/>
<reference evidence="2 3" key="1">
    <citation type="journal article" date="2009" name="Int. J. Syst. Evol. Microbiol.">
        <title>Paenibacillus contaminans sp. nov., isolated from a contaminated laboratory plate.</title>
        <authorList>
            <person name="Chou J.H."/>
            <person name="Lee J.H."/>
            <person name="Lin M.C."/>
            <person name="Chang P.S."/>
            <person name="Arun A.B."/>
            <person name="Young C.C."/>
            <person name="Chen W.M."/>
        </authorList>
    </citation>
    <scope>NUCLEOTIDE SEQUENCE [LARGE SCALE GENOMIC DNA]</scope>
    <source>
        <strain evidence="2 3">CKOBP-6</strain>
    </source>
</reference>
<evidence type="ECO:0000313" key="2">
    <source>
        <dbReference type="EMBL" id="RAV18804.1"/>
    </source>
</evidence>
<keyword evidence="3" id="KW-1185">Reference proteome</keyword>
<dbReference type="PANTHER" id="PTHR37301">
    <property type="entry name" value="DNA-BINDING PROTEIN-RELATED"/>
    <property type="match status" value="1"/>
</dbReference>
<proteinExistence type="predicted"/>
<organism evidence="2 3">
    <name type="scientific">Paenibacillus contaminans</name>
    <dbReference type="NCBI Taxonomy" id="450362"/>
    <lineage>
        <taxon>Bacteria</taxon>
        <taxon>Bacillati</taxon>
        <taxon>Bacillota</taxon>
        <taxon>Bacilli</taxon>
        <taxon>Bacillales</taxon>
        <taxon>Paenibacillaceae</taxon>
        <taxon>Paenibacillus</taxon>
    </lineage>
</organism>
<dbReference type="OrthoDB" id="9805309at2"/>